<keyword evidence="1" id="KW-1133">Transmembrane helix</keyword>
<evidence type="ECO:0000256" key="1">
    <source>
        <dbReference type="SAM" id="Phobius"/>
    </source>
</evidence>
<protein>
    <submittedName>
        <fullName evidence="2">Uncharacterized protein</fullName>
    </submittedName>
</protein>
<accession>A0AAT9JAY8</accession>
<keyword evidence="1" id="KW-0472">Membrane</keyword>
<evidence type="ECO:0000313" key="2">
    <source>
        <dbReference type="EMBL" id="DBA54593.1"/>
    </source>
</evidence>
<keyword evidence="1" id="KW-0812">Transmembrane</keyword>
<feature type="transmembrane region" description="Helical" evidence="1">
    <location>
        <begin position="31"/>
        <end position="51"/>
    </location>
</feature>
<proteinExistence type="predicted"/>
<sequence length="54" mass="5831">MIGLGFWLKAAKWLYAKSKDGKLLIDVQKGILVEIAVFGVVTAAVWSMGCLSGF</sequence>
<dbReference type="EMBL" id="BK065155">
    <property type="protein sequence ID" value="DBA54593.1"/>
    <property type="molecule type" value="Genomic_DNA"/>
</dbReference>
<name>A0AAT9JAY8_9VIRU</name>
<gene>
    <name evidence="2" type="ORF">AvPV1_gp11</name>
</gene>
<reference evidence="2" key="1">
    <citation type="journal article" date="2024" name="ISME J.">
        <title>Pleomorphic viruses establish stable relationship with marine hyperthermophilic archaea.</title>
        <authorList>
            <person name="Baquero D.P."/>
            <person name="Bignon E.A."/>
            <person name="Krupovic M."/>
        </authorList>
    </citation>
    <scope>NUCLEOTIDE SEQUENCE</scope>
</reference>
<organism evidence="2">
    <name type="scientific">Archaeoglobus veneficus pleomorphic virus 1</name>
    <dbReference type="NCBI Taxonomy" id="3115750"/>
    <lineage>
        <taxon>Viruses</taxon>
        <taxon>Monodnaviria</taxon>
        <taxon>Trapavirae</taxon>
        <taxon>Calorviricota</taxon>
        <taxon>Caminiviricetes</taxon>
        <taxon>Ageovirales</taxon>
        <taxon>Thalassapleoviridae</taxon>
        <taxon>Avenivirus</taxon>
        <taxon>Avenivirus atlanticense</taxon>
    </lineage>
</organism>